<evidence type="ECO:0000313" key="1">
    <source>
        <dbReference type="EnsemblProtists" id="EOD28292"/>
    </source>
</evidence>
<dbReference type="eggNOG" id="KOG1208">
    <property type="taxonomic scope" value="Eukaryota"/>
</dbReference>
<reference evidence="1" key="2">
    <citation type="submission" date="2024-10" db="UniProtKB">
        <authorList>
            <consortium name="EnsemblProtists"/>
        </authorList>
    </citation>
    <scope>IDENTIFICATION</scope>
</reference>
<protein>
    <submittedName>
        <fullName evidence="1">Uncharacterized protein</fullName>
    </submittedName>
</protein>
<sequence length="276" mass="29642">MLCRSKERAAAARDEIVGETSNPNVHVILADLSLRSDCRRAIGELAAHASRLDCLVCNAGVLLNERTETAEGHEVTFATHLLCGSYLLPRLALPLLRKAADPRVVFVSSGGMYNTRWPGAERGSCSAGQPYNGQLAYAYAKRGQALLAEAHACEQVLLAERLSKLLPAVTFVSCHPGWADTPAVEAAYGAAKRLLAPMRRQGAEGIAWLAVCPRDELEPGGFYLDRRPQAKHMAGPFFSEGSFTKNSEEEVGAMLRLLDGLAGLEPLGAVDGLSRC</sequence>
<dbReference type="GeneID" id="17273837"/>
<dbReference type="Pfam" id="PF00106">
    <property type="entry name" value="adh_short"/>
    <property type="match status" value="1"/>
</dbReference>
<dbReference type="InterPro" id="IPR036291">
    <property type="entry name" value="NAD(P)-bd_dom_sf"/>
</dbReference>
<dbReference type="AlphaFoldDB" id="A0A0D3JXQ7"/>
<dbReference type="Proteomes" id="UP000013827">
    <property type="component" value="Unassembled WGS sequence"/>
</dbReference>
<dbReference type="InterPro" id="IPR002347">
    <property type="entry name" value="SDR_fam"/>
</dbReference>
<proteinExistence type="predicted"/>
<dbReference type="KEGG" id="ehx:EMIHUDRAFT_114215"/>
<keyword evidence="2" id="KW-1185">Reference proteome</keyword>
<dbReference type="Gene3D" id="3.40.50.720">
    <property type="entry name" value="NAD(P)-binding Rossmann-like Domain"/>
    <property type="match status" value="1"/>
</dbReference>
<dbReference type="SUPFAM" id="SSF51735">
    <property type="entry name" value="NAD(P)-binding Rossmann-fold domains"/>
    <property type="match status" value="1"/>
</dbReference>
<dbReference type="RefSeq" id="XP_005780721.1">
    <property type="nucleotide sequence ID" value="XM_005780664.1"/>
</dbReference>
<reference evidence="2" key="1">
    <citation type="journal article" date="2013" name="Nature">
        <title>Pan genome of the phytoplankton Emiliania underpins its global distribution.</title>
        <authorList>
            <person name="Read B.A."/>
            <person name="Kegel J."/>
            <person name="Klute M.J."/>
            <person name="Kuo A."/>
            <person name="Lefebvre S.C."/>
            <person name="Maumus F."/>
            <person name="Mayer C."/>
            <person name="Miller J."/>
            <person name="Monier A."/>
            <person name="Salamov A."/>
            <person name="Young J."/>
            <person name="Aguilar M."/>
            <person name="Claverie J.M."/>
            <person name="Frickenhaus S."/>
            <person name="Gonzalez K."/>
            <person name="Herman E.K."/>
            <person name="Lin Y.C."/>
            <person name="Napier J."/>
            <person name="Ogata H."/>
            <person name="Sarno A.F."/>
            <person name="Shmutz J."/>
            <person name="Schroeder D."/>
            <person name="de Vargas C."/>
            <person name="Verret F."/>
            <person name="von Dassow P."/>
            <person name="Valentin K."/>
            <person name="Van de Peer Y."/>
            <person name="Wheeler G."/>
            <person name="Dacks J.B."/>
            <person name="Delwiche C.F."/>
            <person name="Dyhrman S.T."/>
            <person name="Glockner G."/>
            <person name="John U."/>
            <person name="Richards T."/>
            <person name="Worden A.Z."/>
            <person name="Zhang X."/>
            <person name="Grigoriev I.V."/>
            <person name="Allen A.E."/>
            <person name="Bidle K."/>
            <person name="Borodovsky M."/>
            <person name="Bowler C."/>
            <person name="Brownlee C."/>
            <person name="Cock J.M."/>
            <person name="Elias M."/>
            <person name="Gladyshev V.N."/>
            <person name="Groth M."/>
            <person name="Guda C."/>
            <person name="Hadaegh A."/>
            <person name="Iglesias-Rodriguez M.D."/>
            <person name="Jenkins J."/>
            <person name="Jones B.M."/>
            <person name="Lawson T."/>
            <person name="Leese F."/>
            <person name="Lindquist E."/>
            <person name="Lobanov A."/>
            <person name="Lomsadze A."/>
            <person name="Malik S.B."/>
            <person name="Marsh M.E."/>
            <person name="Mackinder L."/>
            <person name="Mock T."/>
            <person name="Mueller-Roeber B."/>
            <person name="Pagarete A."/>
            <person name="Parker M."/>
            <person name="Probert I."/>
            <person name="Quesneville H."/>
            <person name="Raines C."/>
            <person name="Rensing S.A."/>
            <person name="Riano-Pachon D.M."/>
            <person name="Richier S."/>
            <person name="Rokitta S."/>
            <person name="Shiraiwa Y."/>
            <person name="Soanes D.M."/>
            <person name="van der Giezen M."/>
            <person name="Wahlund T.M."/>
            <person name="Williams B."/>
            <person name="Wilson W."/>
            <person name="Wolfe G."/>
            <person name="Wurch L.L."/>
        </authorList>
    </citation>
    <scope>NUCLEOTIDE SEQUENCE</scope>
</reference>
<dbReference type="PaxDb" id="2903-EOD28292"/>
<dbReference type="STRING" id="2903.R1CZV3"/>
<accession>A0A0D3JXQ7</accession>
<evidence type="ECO:0000313" key="2">
    <source>
        <dbReference type="Proteomes" id="UP000013827"/>
    </source>
</evidence>
<organism evidence="1 2">
    <name type="scientific">Emiliania huxleyi (strain CCMP1516)</name>
    <dbReference type="NCBI Taxonomy" id="280463"/>
    <lineage>
        <taxon>Eukaryota</taxon>
        <taxon>Haptista</taxon>
        <taxon>Haptophyta</taxon>
        <taxon>Prymnesiophyceae</taxon>
        <taxon>Isochrysidales</taxon>
        <taxon>Noelaerhabdaceae</taxon>
        <taxon>Emiliania</taxon>
    </lineage>
</organism>
<name>A0A0D3JXQ7_EMIH1</name>
<dbReference type="OMA" id="TYIMTTA"/>
<dbReference type="InterPro" id="IPR052992">
    <property type="entry name" value="SDR_member_12"/>
</dbReference>
<dbReference type="PANTHER" id="PTHR44656:SF7">
    <property type="entry name" value="DEHYDROGENASE_REDUCTASE SDR FAMILY MEMBER 12"/>
    <property type="match status" value="1"/>
</dbReference>
<dbReference type="PANTHER" id="PTHR44656">
    <property type="entry name" value="DEHYDROGENASE/REDUCTASE SDR FAMILY MEMBER 12"/>
    <property type="match status" value="1"/>
</dbReference>
<dbReference type="EnsemblProtists" id="EOD28292">
    <property type="protein sequence ID" value="EOD28292"/>
    <property type="gene ID" value="EMIHUDRAFT_114215"/>
</dbReference>
<dbReference type="HOGENOM" id="CLU_010194_44_8_1"/>